<keyword evidence="2" id="KW-1185">Reference proteome</keyword>
<dbReference type="VEuPathDB" id="TrichDB:TVAGG3_0073820"/>
<dbReference type="EMBL" id="DS113280">
    <property type="protein sequence ID" value="EAY13783.1"/>
    <property type="molecule type" value="Genomic_DNA"/>
</dbReference>
<dbReference type="AlphaFoldDB" id="A2E0N8"/>
<dbReference type="VEuPathDB" id="TrichDB:TVAG_467990"/>
<name>A2E0N8_TRIV3</name>
<sequence length="502" mass="58006">MAFPSLRRSATADNFRTSDEYEIAPRLVPLESVPTPKDYLLRANLFLEKQKSQGFFQETDPDNNIIQHYMKEEPKVKETSTANLPKIISQKDNKLMSSHSVTKPRKRNSTSILPVRIDIDFWKKLEVVKQVIRELKKLPYSNEAYRDDTLIQFNNEMKQIIFEMQKEKLINPYTKTRIASTSAINYFTSEIKTIRKKIIFEKIQSKRIIYDKLDLSTQAEFPEDKPPVFVDSTVVTQEKLLQQQINEVSGLFPPSYQFHFDKVPTADDLLRENSMIYKPMAATQPVSPVRKLHVPTKKLERNRTSTAVQSAPVMNLSPLFAKSAENNLSRQEMISTYFDLYDPLKDRVPNQKNYSDQLYQISSSANFDFTTSNSEDVEVPAVDIDLSKKSYIEYSFDEKVPEYAIHENHEEEEKEIPQPVKVDLLQQPRHKIDHDIDMAMLLNSPLIATLLSNDDDDEEDLHARINKVFDELGFSAKQKLDLALKYSDTESNGITLTDAVFN</sequence>
<dbReference type="KEGG" id="tva:4771768"/>
<evidence type="ECO:0000313" key="2">
    <source>
        <dbReference type="Proteomes" id="UP000001542"/>
    </source>
</evidence>
<dbReference type="SMR" id="A2E0N8"/>
<accession>A2E0N8</accession>
<proteinExistence type="predicted"/>
<reference evidence="1" key="1">
    <citation type="submission" date="2006-10" db="EMBL/GenBank/DDBJ databases">
        <authorList>
            <person name="Amadeo P."/>
            <person name="Zhao Q."/>
            <person name="Wortman J."/>
            <person name="Fraser-Liggett C."/>
            <person name="Carlton J."/>
        </authorList>
    </citation>
    <scope>NUCLEOTIDE SEQUENCE</scope>
    <source>
        <strain evidence="1">G3</strain>
    </source>
</reference>
<dbReference type="InParanoid" id="A2E0N8"/>
<dbReference type="RefSeq" id="XP_001326006.1">
    <property type="nucleotide sequence ID" value="XM_001325971.1"/>
</dbReference>
<reference evidence="1" key="2">
    <citation type="journal article" date="2007" name="Science">
        <title>Draft genome sequence of the sexually transmitted pathogen Trichomonas vaginalis.</title>
        <authorList>
            <person name="Carlton J.M."/>
            <person name="Hirt R.P."/>
            <person name="Silva J.C."/>
            <person name="Delcher A.L."/>
            <person name="Schatz M."/>
            <person name="Zhao Q."/>
            <person name="Wortman J.R."/>
            <person name="Bidwell S.L."/>
            <person name="Alsmark U.C.M."/>
            <person name="Besteiro S."/>
            <person name="Sicheritz-Ponten T."/>
            <person name="Noel C.J."/>
            <person name="Dacks J.B."/>
            <person name="Foster P.G."/>
            <person name="Simillion C."/>
            <person name="Van de Peer Y."/>
            <person name="Miranda-Saavedra D."/>
            <person name="Barton G.J."/>
            <person name="Westrop G.D."/>
            <person name="Mueller S."/>
            <person name="Dessi D."/>
            <person name="Fiori P.L."/>
            <person name="Ren Q."/>
            <person name="Paulsen I."/>
            <person name="Zhang H."/>
            <person name="Bastida-Corcuera F.D."/>
            <person name="Simoes-Barbosa A."/>
            <person name="Brown M.T."/>
            <person name="Hayes R.D."/>
            <person name="Mukherjee M."/>
            <person name="Okumura C.Y."/>
            <person name="Schneider R."/>
            <person name="Smith A.J."/>
            <person name="Vanacova S."/>
            <person name="Villalvazo M."/>
            <person name="Haas B.J."/>
            <person name="Pertea M."/>
            <person name="Feldblyum T.V."/>
            <person name="Utterback T.R."/>
            <person name="Shu C.L."/>
            <person name="Osoegawa K."/>
            <person name="de Jong P.J."/>
            <person name="Hrdy I."/>
            <person name="Horvathova L."/>
            <person name="Zubacova Z."/>
            <person name="Dolezal P."/>
            <person name="Malik S.B."/>
            <person name="Logsdon J.M. Jr."/>
            <person name="Henze K."/>
            <person name="Gupta A."/>
            <person name="Wang C.C."/>
            <person name="Dunne R.L."/>
            <person name="Upcroft J.A."/>
            <person name="Upcroft P."/>
            <person name="White O."/>
            <person name="Salzberg S.L."/>
            <person name="Tang P."/>
            <person name="Chiu C.-H."/>
            <person name="Lee Y.-S."/>
            <person name="Embley T.M."/>
            <person name="Coombs G.H."/>
            <person name="Mottram J.C."/>
            <person name="Tachezy J."/>
            <person name="Fraser-Liggett C.M."/>
            <person name="Johnson P.J."/>
        </authorList>
    </citation>
    <scope>NUCLEOTIDE SEQUENCE [LARGE SCALE GENOMIC DNA]</scope>
    <source>
        <strain evidence="1">G3</strain>
    </source>
</reference>
<gene>
    <name evidence="1" type="ORF">TVAG_467990</name>
</gene>
<protein>
    <submittedName>
        <fullName evidence="1">Uncharacterized protein</fullName>
    </submittedName>
</protein>
<evidence type="ECO:0000313" key="1">
    <source>
        <dbReference type="EMBL" id="EAY13783.1"/>
    </source>
</evidence>
<dbReference type="Proteomes" id="UP000001542">
    <property type="component" value="Unassembled WGS sequence"/>
</dbReference>
<organism evidence="1 2">
    <name type="scientific">Trichomonas vaginalis (strain ATCC PRA-98 / G3)</name>
    <dbReference type="NCBI Taxonomy" id="412133"/>
    <lineage>
        <taxon>Eukaryota</taxon>
        <taxon>Metamonada</taxon>
        <taxon>Parabasalia</taxon>
        <taxon>Trichomonadida</taxon>
        <taxon>Trichomonadidae</taxon>
        <taxon>Trichomonas</taxon>
    </lineage>
</organism>